<organism evidence="1 2">
    <name type="scientific">Trichonephila clavipes</name>
    <name type="common">Golden silk orbweaver</name>
    <name type="synonym">Nephila clavipes</name>
    <dbReference type="NCBI Taxonomy" id="2585209"/>
    <lineage>
        <taxon>Eukaryota</taxon>
        <taxon>Metazoa</taxon>
        <taxon>Ecdysozoa</taxon>
        <taxon>Arthropoda</taxon>
        <taxon>Chelicerata</taxon>
        <taxon>Arachnida</taxon>
        <taxon>Araneae</taxon>
        <taxon>Araneomorphae</taxon>
        <taxon>Entelegynae</taxon>
        <taxon>Araneoidea</taxon>
        <taxon>Nephilidae</taxon>
        <taxon>Trichonephila</taxon>
    </lineage>
</organism>
<accession>A0A8X6SIH0</accession>
<protein>
    <submittedName>
        <fullName evidence="1">Uncharacterized protein</fullName>
    </submittedName>
</protein>
<sequence length="70" mass="8197">MGHKFSIGERSGERASQPKKQFNLMIDEEPLDNGFHVWSRIILLTYGWGQALKVWKDNWFQHLRDVALAV</sequence>
<dbReference type="EMBL" id="BMAU01021316">
    <property type="protein sequence ID" value="GFY12811.1"/>
    <property type="molecule type" value="Genomic_DNA"/>
</dbReference>
<reference evidence="1" key="1">
    <citation type="submission" date="2020-08" db="EMBL/GenBank/DDBJ databases">
        <title>Multicomponent nature underlies the extraordinary mechanical properties of spider dragline silk.</title>
        <authorList>
            <person name="Kono N."/>
            <person name="Nakamura H."/>
            <person name="Mori M."/>
            <person name="Yoshida Y."/>
            <person name="Ohtoshi R."/>
            <person name="Malay A.D."/>
            <person name="Moran D.A.P."/>
            <person name="Tomita M."/>
            <person name="Numata K."/>
            <person name="Arakawa K."/>
        </authorList>
    </citation>
    <scope>NUCLEOTIDE SEQUENCE</scope>
</reference>
<gene>
    <name evidence="1" type="ORF">TNCV_4284691</name>
</gene>
<dbReference type="AlphaFoldDB" id="A0A8X6SIH0"/>
<proteinExistence type="predicted"/>
<evidence type="ECO:0000313" key="2">
    <source>
        <dbReference type="Proteomes" id="UP000887159"/>
    </source>
</evidence>
<evidence type="ECO:0000313" key="1">
    <source>
        <dbReference type="EMBL" id="GFY12811.1"/>
    </source>
</evidence>
<name>A0A8X6SIH0_TRICX</name>
<dbReference type="Proteomes" id="UP000887159">
    <property type="component" value="Unassembled WGS sequence"/>
</dbReference>
<keyword evidence="2" id="KW-1185">Reference proteome</keyword>
<comment type="caution">
    <text evidence="1">The sequence shown here is derived from an EMBL/GenBank/DDBJ whole genome shotgun (WGS) entry which is preliminary data.</text>
</comment>